<sequence>MTTTQPPRSRWLRNFHPAPNARIRLICFPHAGGSASYYFPMSAALAPEFNVYGVQYPGRQDRHSEPFVETIDDLADQVFTALTALPEQPTAFFGHSMGAVLAFEVTRRYESLSGRRPVVVFASGSRAPSRYGDEWERKSDSDLIDVMRDLGGTDPRVLNDPDLLSTFLPAFRNDYRALQAYHRGTDVAVHAPVVVMSATDDPKTSEDDARAWLQHTSGGGQVHLFTGGHFYLEKQPQKVIEVVTQTLRDVG</sequence>
<dbReference type="PANTHER" id="PTHR11487:SF0">
    <property type="entry name" value="S-ACYL FATTY ACID SYNTHASE THIOESTERASE, MEDIUM CHAIN"/>
    <property type="match status" value="1"/>
</dbReference>
<dbReference type="InterPro" id="IPR020802">
    <property type="entry name" value="TesA-like"/>
</dbReference>
<protein>
    <recommendedName>
        <fullName evidence="2">Thioesterase TesA</fullName>
    </recommendedName>
</protein>
<evidence type="ECO:0000256" key="3">
    <source>
        <dbReference type="ARBA" id="ARBA00022801"/>
    </source>
</evidence>
<name>A0A7I7U105_MYCPF</name>
<dbReference type="Pfam" id="PF00975">
    <property type="entry name" value="Thioesterase"/>
    <property type="match status" value="1"/>
</dbReference>
<evidence type="ECO:0000259" key="6">
    <source>
        <dbReference type="SMART" id="SM00824"/>
    </source>
</evidence>
<dbReference type="Gene3D" id="3.40.50.1820">
    <property type="entry name" value="alpha/beta hydrolase"/>
    <property type="match status" value="1"/>
</dbReference>
<dbReference type="RefSeq" id="WP_163766116.1">
    <property type="nucleotide sequence ID" value="NZ_AP022598.1"/>
</dbReference>
<comment type="catalytic activity">
    <reaction evidence="5">
        <text>a fatty acyl-CoA + H2O = a fatty acid + CoA + H(+)</text>
        <dbReference type="Rhea" id="RHEA:16781"/>
        <dbReference type="ChEBI" id="CHEBI:15377"/>
        <dbReference type="ChEBI" id="CHEBI:15378"/>
        <dbReference type="ChEBI" id="CHEBI:28868"/>
        <dbReference type="ChEBI" id="CHEBI:57287"/>
        <dbReference type="ChEBI" id="CHEBI:77636"/>
    </reaction>
</comment>
<keyword evidence="4" id="KW-0843">Virulence</keyword>
<proteinExistence type="inferred from homology"/>
<dbReference type="GO" id="GO:0016787">
    <property type="term" value="F:hydrolase activity"/>
    <property type="evidence" value="ECO:0007669"/>
    <property type="project" value="UniProtKB-KW"/>
</dbReference>
<feature type="domain" description="Thioesterase TesA-like" evidence="6">
    <location>
        <begin position="26"/>
        <end position="247"/>
    </location>
</feature>
<dbReference type="AlphaFoldDB" id="A0A7I7U105"/>
<dbReference type="SMART" id="SM00824">
    <property type="entry name" value="PKS_TE"/>
    <property type="match status" value="1"/>
</dbReference>
<evidence type="ECO:0000256" key="2">
    <source>
        <dbReference type="ARBA" id="ARBA00015007"/>
    </source>
</evidence>
<evidence type="ECO:0000256" key="4">
    <source>
        <dbReference type="ARBA" id="ARBA00023026"/>
    </source>
</evidence>
<comment type="similarity">
    <text evidence="1">Belongs to the thioesterase family.</text>
</comment>
<keyword evidence="3" id="KW-0378">Hydrolase</keyword>
<dbReference type="InterPro" id="IPR029058">
    <property type="entry name" value="AB_hydrolase_fold"/>
</dbReference>
<evidence type="ECO:0000313" key="7">
    <source>
        <dbReference type="EMBL" id="BBY74954.1"/>
    </source>
</evidence>
<dbReference type="SUPFAM" id="SSF53474">
    <property type="entry name" value="alpha/beta-Hydrolases"/>
    <property type="match status" value="1"/>
</dbReference>
<dbReference type="InterPro" id="IPR012223">
    <property type="entry name" value="TEII"/>
</dbReference>
<evidence type="ECO:0000256" key="5">
    <source>
        <dbReference type="ARBA" id="ARBA00024293"/>
    </source>
</evidence>
<evidence type="ECO:0000313" key="8">
    <source>
        <dbReference type="Proteomes" id="UP000466554"/>
    </source>
</evidence>
<accession>A0A7I7U105</accession>
<reference evidence="7 8" key="1">
    <citation type="journal article" date="2019" name="Emerg. Microbes Infect.">
        <title>Comprehensive subspecies identification of 175 nontuberculous mycobacteria species based on 7547 genomic profiles.</title>
        <authorList>
            <person name="Matsumoto Y."/>
            <person name="Kinjo T."/>
            <person name="Motooka D."/>
            <person name="Nabeya D."/>
            <person name="Jung N."/>
            <person name="Uechi K."/>
            <person name="Horii T."/>
            <person name="Iida T."/>
            <person name="Fujita J."/>
            <person name="Nakamura S."/>
        </authorList>
    </citation>
    <scope>NUCLEOTIDE SEQUENCE [LARGE SCALE GENOMIC DNA]</scope>
    <source>
        <strain evidence="7 8">JCM 6367</strain>
    </source>
</reference>
<evidence type="ECO:0000256" key="1">
    <source>
        <dbReference type="ARBA" id="ARBA00007169"/>
    </source>
</evidence>
<dbReference type="PANTHER" id="PTHR11487">
    <property type="entry name" value="THIOESTERASE"/>
    <property type="match status" value="1"/>
</dbReference>
<gene>
    <name evidence="7" type="ORF">MPRF_18530</name>
</gene>
<dbReference type="EMBL" id="AP022598">
    <property type="protein sequence ID" value="BBY74954.1"/>
    <property type="molecule type" value="Genomic_DNA"/>
</dbReference>
<dbReference type="GO" id="GO:0008610">
    <property type="term" value="P:lipid biosynthetic process"/>
    <property type="evidence" value="ECO:0007669"/>
    <property type="project" value="TreeGrafter"/>
</dbReference>
<organism evidence="7 8">
    <name type="scientific">Mycolicibacterium parafortuitum</name>
    <name type="common">Mycobacterium parafortuitum</name>
    <dbReference type="NCBI Taxonomy" id="39692"/>
    <lineage>
        <taxon>Bacteria</taxon>
        <taxon>Bacillati</taxon>
        <taxon>Actinomycetota</taxon>
        <taxon>Actinomycetes</taxon>
        <taxon>Mycobacteriales</taxon>
        <taxon>Mycobacteriaceae</taxon>
        <taxon>Mycolicibacterium</taxon>
    </lineage>
</organism>
<dbReference type="InterPro" id="IPR001031">
    <property type="entry name" value="Thioesterase"/>
</dbReference>
<dbReference type="Proteomes" id="UP000466554">
    <property type="component" value="Chromosome"/>
</dbReference>